<reference evidence="4 5" key="1">
    <citation type="submission" date="2020-04" db="EMBL/GenBank/DDBJ databases">
        <title>A Flavivirga sp. nov.</title>
        <authorList>
            <person name="Sun X."/>
        </authorList>
    </citation>
    <scope>NUCLEOTIDE SEQUENCE [LARGE SCALE GENOMIC DNA]</scope>
    <source>
        <strain evidence="4 5">Y03</strain>
    </source>
</reference>
<dbReference type="EMBL" id="JABBHF010000002">
    <property type="protein sequence ID" value="NMH86851.1"/>
    <property type="molecule type" value="Genomic_DNA"/>
</dbReference>
<dbReference type="InterPro" id="IPR051913">
    <property type="entry name" value="GH2_Domain-Containing"/>
</dbReference>
<protein>
    <recommendedName>
        <fullName evidence="6">Beta-galactosidase</fullName>
    </recommendedName>
</protein>
<dbReference type="Proteomes" id="UP000746690">
    <property type="component" value="Unassembled WGS sequence"/>
</dbReference>
<dbReference type="RefSeq" id="WP_169670782.1">
    <property type="nucleotide sequence ID" value="NZ_JABBHF010000002.1"/>
</dbReference>
<dbReference type="PROSITE" id="PS51257">
    <property type="entry name" value="PROKAR_LIPOPROTEIN"/>
    <property type="match status" value="1"/>
</dbReference>
<dbReference type="SUPFAM" id="SSF49303">
    <property type="entry name" value="beta-Galactosidase/glucuronidase domain"/>
    <property type="match status" value="1"/>
</dbReference>
<evidence type="ECO:0000313" key="5">
    <source>
        <dbReference type="Proteomes" id="UP000746690"/>
    </source>
</evidence>
<dbReference type="InterPro" id="IPR006102">
    <property type="entry name" value="Ig-like_GH2"/>
</dbReference>
<feature type="domain" description="Glycoside hydrolase family 2 immunoglobulin-like beta-sandwich" evidence="2">
    <location>
        <begin position="201"/>
        <end position="306"/>
    </location>
</feature>
<evidence type="ECO:0008006" key="6">
    <source>
        <dbReference type="Google" id="ProtNLM"/>
    </source>
</evidence>
<dbReference type="Pfam" id="PF02837">
    <property type="entry name" value="Glyco_hydro_2_N"/>
    <property type="match status" value="1"/>
</dbReference>
<dbReference type="Gene3D" id="2.60.120.260">
    <property type="entry name" value="Galactose-binding domain-like"/>
    <property type="match status" value="1"/>
</dbReference>
<dbReference type="InterPro" id="IPR036156">
    <property type="entry name" value="Beta-gal/glucu_dom_sf"/>
</dbReference>
<accession>A0ABX1RTH4</accession>
<evidence type="ECO:0000259" key="2">
    <source>
        <dbReference type="Pfam" id="PF00703"/>
    </source>
</evidence>
<dbReference type="InterPro" id="IPR017853">
    <property type="entry name" value="GH"/>
</dbReference>
<keyword evidence="5" id="KW-1185">Reference proteome</keyword>
<name>A0ABX1RTH4_9FLAO</name>
<dbReference type="SUPFAM" id="SSF51445">
    <property type="entry name" value="(Trans)glycosidases"/>
    <property type="match status" value="1"/>
</dbReference>
<dbReference type="Gene3D" id="3.20.20.80">
    <property type="entry name" value="Glycosidases"/>
    <property type="match status" value="1"/>
</dbReference>
<comment type="caution">
    <text evidence="4">The sequence shown here is derived from an EMBL/GenBank/DDBJ whole genome shotgun (WGS) entry which is preliminary data.</text>
</comment>
<dbReference type="PANTHER" id="PTHR42732:SF1">
    <property type="entry name" value="BETA-MANNOSIDASE"/>
    <property type="match status" value="1"/>
</dbReference>
<evidence type="ECO:0000259" key="3">
    <source>
        <dbReference type="Pfam" id="PF02837"/>
    </source>
</evidence>
<evidence type="ECO:0000256" key="1">
    <source>
        <dbReference type="ARBA" id="ARBA00007401"/>
    </source>
</evidence>
<comment type="similarity">
    <text evidence="1">Belongs to the glycosyl hydrolase 2 family.</text>
</comment>
<dbReference type="PANTHER" id="PTHR42732">
    <property type="entry name" value="BETA-GALACTOSIDASE"/>
    <property type="match status" value="1"/>
</dbReference>
<sequence length="913" mass="103289">MRIKSISFRLLIIVAIVTVLQSCTKQENNTAINLSGIWSVQLDPENVGAEEQWFLKELSDTISLPGTTDEAGLGGPEKYEDPYNALVRPHYYVGKAWYQRDIEIPENTEVKNYTLFLERVHWVSEVWVNSDYVGSENSLCTAQEYDLTDYLRPGKNRITICVNNKYPFSLGSFASSVSEHTQSNWNGMVGRIELQVKDLIYMDDLRVYPSIADNKAKVRVTVFNKSGKEQAGSIVLQPSLIDGTAKIDATKLDFVVDGDSKVLEVTVPMGTDVKLWNEFTPIFYKMDAILTAGSFRDNLLVKFGMRELAVRDKNFTINGKKTYMRGNLECCIFPLTGYPSMEVESWEEILSRQKELGMNHVRFHSWCPPKAAFEAADKVGVYLQAEAPRANVSADKERDEFIKRELLRINRAYGNHPSFMFMTGGNELAQDDEEDPENIEMIAAAIKDDNRHLYSVSSGGRGMDHKQSRAKVDQYRVGGSRGFRTPGTEEDLSEYYTNNHWASITHEVGQHASYPSVDEIKKYTGVLKPVNLEAIREDLKEKGMLAQAKQFTDATTHHAAILYKEEIEVLMRSRYNAGFQLLSLHDYPGQGTAHVGLFDAFWDNKGGITPAEFRKFCGPTVPLLRMPKRTYYANEPFTASAEITNYSLDDIANASFKWNIKTQTGDVVAEGNFQKQNLVQGERTQLGKIETDLSLVKGAEQLTVTVFSENEKILNDWKIWCYPSEVDMAFPKDILVAHTITGQVTTALENGQNVLLLPKGKDIKAFFSGSAKPVFWSPTWWWTRPRGGDTTMSILCDPEHGLFKHFPTEYHSNWQWWDLQNNSSSIVLDELPKGFKPLVQVIDNYGRNHLLANVLQTKVGKGKLMLCSIDIESDLAKRPAANQLRNAIIEYMSSSDFSPEQTLKMEELNALFK</sequence>
<proteinExistence type="inferred from homology"/>
<dbReference type="SUPFAM" id="SSF49785">
    <property type="entry name" value="Galactose-binding domain-like"/>
    <property type="match status" value="1"/>
</dbReference>
<dbReference type="InterPro" id="IPR006104">
    <property type="entry name" value="Glyco_hydro_2_N"/>
</dbReference>
<dbReference type="Pfam" id="PF00703">
    <property type="entry name" value="Glyco_hydro_2"/>
    <property type="match status" value="1"/>
</dbReference>
<gene>
    <name evidence="4" type="ORF">HHX25_05000</name>
</gene>
<feature type="domain" description="Glycosyl hydrolases family 2 sugar binding" evidence="3">
    <location>
        <begin position="34"/>
        <end position="164"/>
    </location>
</feature>
<evidence type="ECO:0000313" key="4">
    <source>
        <dbReference type="EMBL" id="NMH86851.1"/>
    </source>
</evidence>
<organism evidence="4 5">
    <name type="scientific">Flavivirga algicola</name>
    <dbReference type="NCBI Taxonomy" id="2729136"/>
    <lineage>
        <taxon>Bacteria</taxon>
        <taxon>Pseudomonadati</taxon>
        <taxon>Bacteroidota</taxon>
        <taxon>Flavobacteriia</taxon>
        <taxon>Flavobacteriales</taxon>
        <taxon>Flavobacteriaceae</taxon>
        <taxon>Flavivirga</taxon>
    </lineage>
</organism>
<dbReference type="InterPro" id="IPR008979">
    <property type="entry name" value="Galactose-bd-like_sf"/>
</dbReference>